<organism evidence="2 3">
    <name type="scientific">Alicyclobacillus acidocaldarius (strain Tc-4-1)</name>
    <name type="common">Bacillus acidocaldarius</name>
    <dbReference type="NCBI Taxonomy" id="1048834"/>
    <lineage>
        <taxon>Bacteria</taxon>
        <taxon>Bacillati</taxon>
        <taxon>Bacillota</taxon>
        <taxon>Bacilli</taxon>
        <taxon>Bacillales</taxon>
        <taxon>Alicyclobacillaceae</taxon>
        <taxon>Alicyclobacillus</taxon>
    </lineage>
</organism>
<dbReference type="STRING" id="1048834.TC41_2845"/>
<sequence>MVPAGRLVRGDSRPTCARGGRPFDTITTETPQGVMSYMAETYGELRQELKSMATRLADFGRSL</sequence>
<gene>
    <name evidence="2" type="ordered locus">TC41_2845</name>
</gene>
<evidence type="ECO:0000313" key="3">
    <source>
        <dbReference type="Proteomes" id="UP000000292"/>
    </source>
</evidence>
<reference evidence="3" key="2">
    <citation type="submission" date="2011-06" db="EMBL/GenBank/DDBJ databases">
        <title>The complete genome sequence of Alicyclobacillus acidocaldarius sp. Tc-4-1.</title>
        <authorList>
            <person name="Chen Y."/>
            <person name="He Y."/>
            <person name="Dong Z."/>
            <person name="Hu S."/>
        </authorList>
    </citation>
    <scope>NUCLEOTIDE SEQUENCE [LARGE SCALE GENOMIC DNA]</scope>
    <source>
        <strain evidence="3">Tc-4-1</strain>
    </source>
</reference>
<feature type="region of interest" description="Disordered" evidence="1">
    <location>
        <begin position="1"/>
        <end position="28"/>
    </location>
</feature>
<evidence type="ECO:0000313" key="2">
    <source>
        <dbReference type="EMBL" id="AEJ44736.1"/>
    </source>
</evidence>
<protein>
    <submittedName>
        <fullName evidence="2">Uncharacterized protein</fullName>
    </submittedName>
</protein>
<dbReference type="KEGG" id="aad:TC41_2845"/>
<dbReference type="AlphaFoldDB" id="F8IK30"/>
<dbReference type="Proteomes" id="UP000000292">
    <property type="component" value="Chromosome"/>
</dbReference>
<proteinExistence type="predicted"/>
<dbReference type="HOGENOM" id="CLU_2875719_0_0_9"/>
<reference evidence="2 3" key="1">
    <citation type="journal article" date="2011" name="J. Bacteriol.">
        <title>Complete Genome Sequence of Alicyclobacillus acidocaldarius Strain Tc-4-1.</title>
        <authorList>
            <person name="Chen Y."/>
            <person name="He Y."/>
            <person name="Zhang B."/>
            <person name="Yang J."/>
            <person name="Li W."/>
            <person name="Dong Z."/>
            <person name="Hu S."/>
        </authorList>
    </citation>
    <scope>NUCLEOTIDE SEQUENCE [LARGE SCALE GENOMIC DNA]</scope>
    <source>
        <strain evidence="2 3">Tc-4-1</strain>
    </source>
</reference>
<name>F8IK30_ALIAT</name>
<accession>F8IK30</accession>
<evidence type="ECO:0000256" key="1">
    <source>
        <dbReference type="SAM" id="MobiDB-lite"/>
    </source>
</evidence>
<dbReference type="EMBL" id="CP002902">
    <property type="protein sequence ID" value="AEJ44736.1"/>
    <property type="molecule type" value="Genomic_DNA"/>
</dbReference>